<proteinExistence type="predicted"/>
<protein>
    <submittedName>
        <fullName evidence="1">Uncharacterized protein</fullName>
    </submittedName>
</protein>
<evidence type="ECO:0000313" key="2">
    <source>
        <dbReference type="Proteomes" id="UP000747542"/>
    </source>
</evidence>
<dbReference type="AlphaFoldDB" id="A0A8J5K1F7"/>
<name>A0A8J5K1F7_HOMAM</name>
<keyword evidence="2" id="KW-1185">Reference proteome</keyword>
<dbReference type="EMBL" id="JAHLQT010020073">
    <property type="protein sequence ID" value="KAG7168437.1"/>
    <property type="molecule type" value="Genomic_DNA"/>
</dbReference>
<dbReference type="Proteomes" id="UP000747542">
    <property type="component" value="Unassembled WGS sequence"/>
</dbReference>
<gene>
    <name evidence="1" type="ORF">Hamer_G002485</name>
</gene>
<sequence>MVAGPEISKIFELFEKKNVGKGPTFRNGMHHHEQAPWVQITFAKQTCSLVATLGNLGNPFMEISFDLLAIHANDFMLQEVVSTARNIQKLDQGKYDAFVAERLLSCNRSITDILPKISLQDQT</sequence>
<evidence type="ECO:0000313" key="1">
    <source>
        <dbReference type="EMBL" id="KAG7168437.1"/>
    </source>
</evidence>
<comment type="caution">
    <text evidence="1">The sequence shown here is derived from an EMBL/GenBank/DDBJ whole genome shotgun (WGS) entry which is preliminary data.</text>
</comment>
<reference evidence="1" key="1">
    <citation type="journal article" date="2021" name="Sci. Adv.">
        <title>The American lobster genome reveals insights on longevity, neural, and immune adaptations.</title>
        <authorList>
            <person name="Polinski J.M."/>
            <person name="Zimin A.V."/>
            <person name="Clark K.F."/>
            <person name="Kohn A.B."/>
            <person name="Sadowski N."/>
            <person name="Timp W."/>
            <person name="Ptitsyn A."/>
            <person name="Khanna P."/>
            <person name="Romanova D.Y."/>
            <person name="Williams P."/>
            <person name="Greenwood S.J."/>
            <person name="Moroz L.L."/>
            <person name="Walt D.R."/>
            <person name="Bodnar A.G."/>
        </authorList>
    </citation>
    <scope>NUCLEOTIDE SEQUENCE</scope>
    <source>
        <strain evidence="1">GMGI-L3</strain>
    </source>
</reference>
<accession>A0A8J5K1F7</accession>
<organism evidence="1 2">
    <name type="scientific">Homarus americanus</name>
    <name type="common">American lobster</name>
    <dbReference type="NCBI Taxonomy" id="6706"/>
    <lineage>
        <taxon>Eukaryota</taxon>
        <taxon>Metazoa</taxon>
        <taxon>Ecdysozoa</taxon>
        <taxon>Arthropoda</taxon>
        <taxon>Crustacea</taxon>
        <taxon>Multicrustacea</taxon>
        <taxon>Malacostraca</taxon>
        <taxon>Eumalacostraca</taxon>
        <taxon>Eucarida</taxon>
        <taxon>Decapoda</taxon>
        <taxon>Pleocyemata</taxon>
        <taxon>Astacidea</taxon>
        <taxon>Nephropoidea</taxon>
        <taxon>Nephropidae</taxon>
        <taxon>Homarus</taxon>
    </lineage>
</organism>